<keyword evidence="2" id="KW-1185">Reference proteome</keyword>
<dbReference type="AlphaFoldDB" id="A0A2B4RHE4"/>
<dbReference type="EMBL" id="LSMT01000608">
    <property type="protein sequence ID" value="PFX15808.1"/>
    <property type="molecule type" value="Genomic_DNA"/>
</dbReference>
<gene>
    <name evidence="1" type="ORF">AWC38_SpisGene19962</name>
</gene>
<comment type="caution">
    <text evidence="1">The sequence shown here is derived from an EMBL/GenBank/DDBJ whole genome shotgun (WGS) entry which is preliminary data.</text>
</comment>
<dbReference type="OrthoDB" id="5982835at2759"/>
<feature type="non-terminal residue" evidence="1">
    <location>
        <position position="1"/>
    </location>
</feature>
<accession>A0A2B4RHE4</accession>
<proteinExistence type="predicted"/>
<reference evidence="2" key="1">
    <citation type="journal article" date="2017" name="bioRxiv">
        <title>Comparative analysis of the genomes of Stylophora pistillata and Acropora digitifera provides evidence for extensive differences between species of corals.</title>
        <authorList>
            <person name="Voolstra C.R."/>
            <person name="Li Y."/>
            <person name="Liew Y.J."/>
            <person name="Baumgarten S."/>
            <person name="Zoccola D."/>
            <person name="Flot J.-F."/>
            <person name="Tambutte S."/>
            <person name="Allemand D."/>
            <person name="Aranda M."/>
        </authorList>
    </citation>
    <scope>NUCLEOTIDE SEQUENCE [LARGE SCALE GENOMIC DNA]</scope>
</reference>
<name>A0A2B4RHE4_STYPI</name>
<organism evidence="1 2">
    <name type="scientific">Stylophora pistillata</name>
    <name type="common">Smooth cauliflower coral</name>
    <dbReference type="NCBI Taxonomy" id="50429"/>
    <lineage>
        <taxon>Eukaryota</taxon>
        <taxon>Metazoa</taxon>
        <taxon>Cnidaria</taxon>
        <taxon>Anthozoa</taxon>
        <taxon>Hexacorallia</taxon>
        <taxon>Scleractinia</taxon>
        <taxon>Astrocoeniina</taxon>
        <taxon>Pocilloporidae</taxon>
        <taxon>Stylophora</taxon>
    </lineage>
</organism>
<evidence type="ECO:0000313" key="2">
    <source>
        <dbReference type="Proteomes" id="UP000225706"/>
    </source>
</evidence>
<dbReference type="Proteomes" id="UP000225706">
    <property type="component" value="Unassembled WGS sequence"/>
</dbReference>
<evidence type="ECO:0008006" key="3">
    <source>
        <dbReference type="Google" id="ProtNLM"/>
    </source>
</evidence>
<protein>
    <recommendedName>
        <fullName evidence="3">Reverse transcriptase domain-containing protein</fullName>
    </recommendedName>
</protein>
<sequence>TMEEFLGTGLASVNVLKLRPGSIIADLELIFNNSVGESYVSALLTQAANDGKLGSLEVEEVVLRKTFQEETKNNFTVGLTIKREFRSVYEKLENPETKMLVQEITTNTMEEFQGTGLASVNVLKLRNKVSGLVLVDYAKAFDMVDHELLLKKLELYNILCFASCSYSNSLNSSICMEENVEEALKLARNPLAPWYRYVDDTFMRLHEPTKANKDAINGFI</sequence>
<evidence type="ECO:0000313" key="1">
    <source>
        <dbReference type="EMBL" id="PFX15808.1"/>
    </source>
</evidence>